<organism evidence="1 2">
    <name type="scientific">Nocardia thailandica</name>
    <dbReference type="NCBI Taxonomy" id="257275"/>
    <lineage>
        <taxon>Bacteria</taxon>
        <taxon>Bacillati</taxon>
        <taxon>Actinomycetota</taxon>
        <taxon>Actinomycetes</taxon>
        <taxon>Mycobacteriales</taxon>
        <taxon>Nocardiaceae</taxon>
        <taxon>Nocardia</taxon>
    </lineage>
</organism>
<sequence>MHPGQRFHDFAVREARGQSDRYERWALAVAADDRLTALIGALPPDKQQPNLVLAAARFHGIETDSAEEFRRQLRRRWDEVTGTIRRRGTQTNEAGRAATLLPALADLAGPLALIEVGASAGLCLYPDRFSYDYGDRLLHPVDGPSPVRLPCRVTGGPPIPERLPEIVFRAGIDVNPLDAADPDDRHWLETLVWPGDPRRVERLRAACAIAAADPPLLVRGDLLDRLGDLVRSAPSGSTVVVFHSAVLTYLTPAGRTRFRDLVTALPVHWISQEGPGVFPDLAAGLPGSDSGTARFALARDGVPLGWAAPHGGYLDWAAPRAAA</sequence>
<name>A0ABW6PHN4_9NOCA</name>
<dbReference type="RefSeq" id="WP_387698970.1">
    <property type="nucleotide sequence ID" value="NZ_JBIAMX010000002.1"/>
</dbReference>
<dbReference type="Proteomes" id="UP001601444">
    <property type="component" value="Unassembled WGS sequence"/>
</dbReference>
<evidence type="ECO:0000313" key="2">
    <source>
        <dbReference type="Proteomes" id="UP001601444"/>
    </source>
</evidence>
<comment type="caution">
    <text evidence="1">The sequence shown here is derived from an EMBL/GenBank/DDBJ whole genome shotgun (WGS) entry which is preliminary data.</text>
</comment>
<keyword evidence="2" id="KW-1185">Reference proteome</keyword>
<proteinExistence type="predicted"/>
<dbReference type="EMBL" id="JBIAMX010000002">
    <property type="protein sequence ID" value="MFF0541912.1"/>
    <property type="molecule type" value="Genomic_DNA"/>
</dbReference>
<dbReference type="InterPro" id="IPR011200">
    <property type="entry name" value="UCP012608"/>
</dbReference>
<accession>A0ABW6PHN4</accession>
<gene>
    <name evidence="1" type="ORF">ACFYTF_03660</name>
</gene>
<evidence type="ECO:0000313" key="1">
    <source>
        <dbReference type="EMBL" id="MFF0541912.1"/>
    </source>
</evidence>
<dbReference type="Pfam" id="PF10094">
    <property type="entry name" value="DUF2332"/>
    <property type="match status" value="1"/>
</dbReference>
<protein>
    <submittedName>
        <fullName evidence="1">DUF2332 domain-containing protein</fullName>
    </submittedName>
</protein>
<reference evidence="1 2" key="1">
    <citation type="submission" date="2024-10" db="EMBL/GenBank/DDBJ databases">
        <title>The Natural Products Discovery Center: Release of the First 8490 Sequenced Strains for Exploring Actinobacteria Biosynthetic Diversity.</title>
        <authorList>
            <person name="Kalkreuter E."/>
            <person name="Kautsar S.A."/>
            <person name="Yang D."/>
            <person name="Bader C.D."/>
            <person name="Teijaro C.N."/>
            <person name="Fluegel L."/>
            <person name="Davis C.M."/>
            <person name="Simpson J.R."/>
            <person name="Lauterbach L."/>
            <person name="Steele A.D."/>
            <person name="Gui C."/>
            <person name="Meng S."/>
            <person name="Li G."/>
            <person name="Viehrig K."/>
            <person name="Ye F."/>
            <person name="Su P."/>
            <person name="Kiefer A.F."/>
            <person name="Nichols A."/>
            <person name="Cepeda A.J."/>
            <person name="Yan W."/>
            <person name="Fan B."/>
            <person name="Jiang Y."/>
            <person name="Adhikari A."/>
            <person name="Zheng C.-J."/>
            <person name="Schuster L."/>
            <person name="Cowan T.M."/>
            <person name="Smanski M.J."/>
            <person name="Chevrette M.G."/>
            <person name="De Carvalho L.P.S."/>
            <person name="Shen B."/>
        </authorList>
    </citation>
    <scope>NUCLEOTIDE SEQUENCE [LARGE SCALE GENOMIC DNA]</scope>
    <source>
        <strain evidence="1 2">NPDC004045</strain>
    </source>
</reference>